<proteinExistence type="predicted"/>
<dbReference type="EMBL" id="HBUE01290993">
    <property type="protein sequence ID" value="CAG6573905.1"/>
    <property type="molecule type" value="Transcribed_RNA"/>
</dbReference>
<protein>
    <submittedName>
        <fullName evidence="1">(northern house mosquito) hypothetical protein</fullName>
    </submittedName>
</protein>
<dbReference type="EMBL" id="HBUE01290998">
    <property type="protein sequence ID" value="CAG6573907.1"/>
    <property type="molecule type" value="Transcribed_RNA"/>
</dbReference>
<evidence type="ECO:0000313" key="1">
    <source>
        <dbReference type="EMBL" id="CAG6573907.1"/>
    </source>
</evidence>
<dbReference type="EMBL" id="HBUE01185299">
    <property type="protein sequence ID" value="CAG6522288.1"/>
    <property type="molecule type" value="Transcribed_RNA"/>
</dbReference>
<name>A0A8D8NQI9_CULPI</name>
<organism evidence="1">
    <name type="scientific">Culex pipiens</name>
    <name type="common">House mosquito</name>
    <dbReference type="NCBI Taxonomy" id="7175"/>
    <lineage>
        <taxon>Eukaryota</taxon>
        <taxon>Metazoa</taxon>
        <taxon>Ecdysozoa</taxon>
        <taxon>Arthropoda</taxon>
        <taxon>Hexapoda</taxon>
        <taxon>Insecta</taxon>
        <taxon>Pterygota</taxon>
        <taxon>Neoptera</taxon>
        <taxon>Endopterygota</taxon>
        <taxon>Diptera</taxon>
        <taxon>Nematocera</taxon>
        <taxon>Culicoidea</taxon>
        <taxon>Culicidae</taxon>
        <taxon>Culicinae</taxon>
        <taxon>Culicini</taxon>
        <taxon>Culex</taxon>
        <taxon>Culex</taxon>
    </lineage>
</organism>
<dbReference type="EMBL" id="HBUE01185304">
    <property type="protein sequence ID" value="CAG6522290.1"/>
    <property type="molecule type" value="Transcribed_RNA"/>
</dbReference>
<accession>A0A8D8NQI9</accession>
<reference evidence="1" key="1">
    <citation type="submission" date="2021-05" db="EMBL/GenBank/DDBJ databases">
        <authorList>
            <person name="Alioto T."/>
            <person name="Alioto T."/>
            <person name="Gomez Garrido J."/>
        </authorList>
    </citation>
    <scope>NUCLEOTIDE SEQUENCE</scope>
</reference>
<sequence length="143" mass="15767">MHQLDEELVFGRVRATLDDLDADVRSVRVVAALVQLQPERPATAVWRENGLRVELAVGFGEIVRDGERSDGKVGPFELVLEGVDSLLEELLFCKEAVAFGLGVFGADSDADGHFAFLREESFVFEFRCVDHGRGGNHEEAPHS</sequence>
<dbReference type="AlphaFoldDB" id="A0A8D8NQI9"/>